<evidence type="ECO:0000313" key="2">
    <source>
        <dbReference type="EMBL" id="TMW56311.1"/>
    </source>
</evidence>
<dbReference type="InterPro" id="IPR019734">
    <property type="entry name" value="TPR_rpt"/>
</dbReference>
<evidence type="ECO:0000256" key="1">
    <source>
        <dbReference type="SAM" id="MobiDB-lite"/>
    </source>
</evidence>
<feature type="compositionally biased region" description="Polar residues" evidence="1">
    <location>
        <begin position="54"/>
        <end position="85"/>
    </location>
</feature>
<protein>
    <submittedName>
        <fullName evidence="2">Uncharacterized protein</fullName>
    </submittedName>
</protein>
<organism evidence="2 3">
    <name type="scientific">Pythium oligandrum</name>
    <name type="common">Mycoparasitic fungus</name>
    <dbReference type="NCBI Taxonomy" id="41045"/>
    <lineage>
        <taxon>Eukaryota</taxon>
        <taxon>Sar</taxon>
        <taxon>Stramenopiles</taxon>
        <taxon>Oomycota</taxon>
        <taxon>Peronosporomycetes</taxon>
        <taxon>Pythiales</taxon>
        <taxon>Pythiaceae</taxon>
        <taxon>Pythium</taxon>
    </lineage>
</organism>
<sequence>MYPPPPTDPHQQQQQQTASHMPRASPFASSGPVAMVNQIRPGGPGQFPGVAVRTNPTQLSTPLVPTRRSSSATPPNSDRGSSNREQVVGSMSLRSPAVSAPEHRNLVSPSIPEPKQRTSSDNFAAPPSGRVYADARSADEMLDEFLHVGAEDQYLLDGTLPQETFEAPLPAKKLTLADIPDTVNSLEELYKQKRWKTLTKKSLSMLQNPSNDPKRTVEIKSWWLAGLIKEGHYDNATRVLDQIGNLDDPHWSSGGGNDGDAFVTMRLRLLEAVLCKYKGNLNEHEKKLFQLVSKIKTAIAQKMEGELLGVVTDTAWKWLRIAQLTLVNHLLFQNKFSLALRVCSAIDTERLDGVERVVMLSRLGRIHLQMGDLAQAESFFALARSQAEDASSRGLVDCCGPDGALSPKLQGRLLLNDGLLFFAQNKLQEALSAFDSILHLEATASSSSLRQPAVDTEEQLFLDEDLIGVAVNNYAICALYCCDVRGAVAALERMIRSNPSRFLNAVVVFNLSSLYDLIYDNTTSTNRKEMMKKVAEMYDLEHIDPSAFRI</sequence>
<dbReference type="OrthoDB" id="428342at2759"/>
<keyword evidence="3" id="KW-1185">Reference proteome</keyword>
<dbReference type="PANTHER" id="PTHR21581">
    <property type="entry name" value="D-ALANYL-D-ALANINE CARBOXYPEPTIDASE"/>
    <property type="match status" value="1"/>
</dbReference>
<name>A0A8K1FBN2_PYTOL</name>
<reference evidence="2" key="1">
    <citation type="submission" date="2019-03" db="EMBL/GenBank/DDBJ databases">
        <title>Long read genome sequence of the mycoparasitic Pythium oligandrum ATCC 38472 isolated from sugarbeet rhizosphere.</title>
        <authorList>
            <person name="Gaulin E."/>
        </authorList>
    </citation>
    <scope>NUCLEOTIDE SEQUENCE</scope>
    <source>
        <strain evidence="2">ATCC 38472_TT</strain>
    </source>
</reference>
<dbReference type="AlphaFoldDB" id="A0A8K1FBN2"/>
<dbReference type="Gene3D" id="1.25.40.10">
    <property type="entry name" value="Tetratricopeptide repeat domain"/>
    <property type="match status" value="1"/>
</dbReference>
<dbReference type="SUPFAM" id="SSF48452">
    <property type="entry name" value="TPR-like"/>
    <property type="match status" value="1"/>
</dbReference>
<gene>
    <name evidence="2" type="ORF">Poli38472_008959</name>
</gene>
<feature type="region of interest" description="Disordered" evidence="1">
    <location>
        <begin position="1"/>
        <end position="128"/>
    </location>
</feature>
<dbReference type="Proteomes" id="UP000794436">
    <property type="component" value="Unassembled WGS sequence"/>
</dbReference>
<dbReference type="EMBL" id="SPLM01000146">
    <property type="protein sequence ID" value="TMW56311.1"/>
    <property type="molecule type" value="Genomic_DNA"/>
</dbReference>
<accession>A0A8K1FBN2</accession>
<dbReference type="InterPro" id="IPR011990">
    <property type="entry name" value="TPR-like_helical_dom_sf"/>
</dbReference>
<proteinExistence type="predicted"/>
<dbReference type="PANTHER" id="PTHR21581:SF6">
    <property type="entry name" value="TRAFFICKING PROTEIN PARTICLE COMPLEX SUBUNIT 12"/>
    <property type="match status" value="1"/>
</dbReference>
<dbReference type="SMART" id="SM00028">
    <property type="entry name" value="TPR"/>
    <property type="match status" value="2"/>
</dbReference>
<comment type="caution">
    <text evidence="2">The sequence shown here is derived from an EMBL/GenBank/DDBJ whole genome shotgun (WGS) entry which is preliminary data.</text>
</comment>
<evidence type="ECO:0000313" key="3">
    <source>
        <dbReference type="Proteomes" id="UP000794436"/>
    </source>
</evidence>